<dbReference type="Gramene" id="OB03G18050.1">
    <property type="protein sequence ID" value="OB03G18050.1"/>
    <property type="gene ID" value="OB03G18050"/>
</dbReference>
<proteinExistence type="predicted"/>
<name>J3LL79_ORYBR</name>
<sequence>MSRSAALCCSMRTERLRHGDDGGIGRRSSTELRMADTRSAPRARSKNSASFCLDRREAAGVHYPSVRRPAEVASDPQRHGSRYTVQLHFAGGVAGQQQVGLLELVDDGETRAHRLVHRQRLAHQPEADPALDELVLVNGVVLGPQGRGDGAFLEHGMTQIFVALLQHPQHGCRLLARGMAAGFSPVSIPGILSSSRFLRALTVLTHSCGCFLHLMAPPTAGSASGKPPHLPATSFANSGILGSALIVSSRATALNRVHEW</sequence>
<accession>J3LL79</accession>
<dbReference type="EnsemblPlants" id="OB03G18050.1">
    <property type="protein sequence ID" value="OB03G18050.1"/>
    <property type="gene ID" value="OB03G18050"/>
</dbReference>
<dbReference type="AlphaFoldDB" id="J3LL79"/>
<protein>
    <submittedName>
        <fullName evidence="1">Uncharacterized protein</fullName>
    </submittedName>
</protein>
<dbReference type="HOGENOM" id="CLU_1071077_0_0_1"/>
<dbReference type="Proteomes" id="UP000006038">
    <property type="component" value="Chromosome 3"/>
</dbReference>
<organism evidence="1">
    <name type="scientific">Oryza brachyantha</name>
    <name type="common">malo sina</name>
    <dbReference type="NCBI Taxonomy" id="4533"/>
    <lineage>
        <taxon>Eukaryota</taxon>
        <taxon>Viridiplantae</taxon>
        <taxon>Streptophyta</taxon>
        <taxon>Embryophyta</taxon>
        <taxon>Tracheophyta</taxon>
        <taxon>Spermatophyta</taxon>
        <taxon>Magnoliopsida</taxon>
        <taxon>Liliopsida</taxon>
        <taxon>Poales</taxon>
        <taxon>Poaceae</taxon>
        <taxon>BOP clade</taxon>
        <taxon>Oryzoideae</taxon>
        <taxon>Oryzeae</taxon>
        <taxon>Oryzinae</taxon>
        <taxon>Oryza</taxon>
    </lineage>
</organism>
<evidence type="ECO:0000313" key="1">
    <source>
        <dbReference type="EnsemblPlants" id="OB03G18050.1"/>
    </source>
</evidence>
<reference evidence="1" key="1">
    <citation type="journal article" date="2013" name="Nat. Commun.">
        <title>Whole-genome sequencing of Oryza brachyantha reveals mechanisms underlying Oryza genome evolution.</title>
        <authorList>
            <person name="Chen J."/>
            <person name="Huang Q."/>
            <person name="Gao D."/>
            <person name="Wang J."/>
            <person name="Lang Y."/>
            <person name="Liu T."/>
            <person name="Li B."/>
            <person name="Bai Z."/>
            <person name="Luis Goicoechea J."/>
            <person name="Liang C."/>
            <person name="Chen C."/>
            <person name="Zhang W."/>
            <person name="Sun S."/>
            <person name="Liao Y."/>
            <person name="Zhang X."/>
            <person name="Yang L."/>
            <person name="Song C."/>
            <person name="Wang M."/>
            <person name="Shi J."/>
            <person name="Liu G."/>
            <person name="Liu J."/>
            <person name="Zhou H."/>
            <person name="Zhou W."/>
            <person name="Yu Q."/>
            <person name="An N."/>
            <person name="Chen Y."/>
            <person name="Cai Q."/>
            <person name="Wang B."/>
            <person name="Liu B."/>
            <person name="Min J."/>
            <person name="Huang Y."/>
            <person name="Wu H."/>
            <person name="Li Z."/>
            <person name="Zhang Y."/>
            <person name="Yin Y."/>
            <person name="Song W."/>
            <person name="Jiang J."/>
            <person name="Jackson S.A."/>
            <person name="Wing R.A."/>
            <person name="Wang J."/>
            <person name="Chen M."/>
        </authorList>
    </citation>
    <scope>NUCLEOTIDE SEQUENCE [LARGE SCALE GENOMIC DNA]</scope>
    <source>
        <strain evidence="1">cv. IRGC 101232</strain>
    </source>
</reference>
<keyword evidence="2" id="KW-1185">Reference proteome</keyword>
<reference evidence="1" key="2">
    <citation type="submission" date="2013-04" db="UniProtKB">
        <authorList>
            <consortium name="EnsemblPlants"/>
        </authorList>
    </citation>
    <scope>IDENTIFICATION</scope>
</reference>
<evidence type="ECO:0000313" key="2">
    <source>
        <dbReference type="Proteomes" id="UP000006038"/>
    </source>
</evidence>